<sequence>MPIFHFAYHEGDGLPVEVVDMDFLDGETALHAAAQAARDNIHEAVGRNIDPSKFLVHVYDDTNRLIGTMRISDVMK</sequence>
<dbReference type="EMBL" id="JABUMX010000001">
    <property type="protein sequence ID" value="NTS30648.1"/>
    <property type="molecule type" value="Genomic_DNA"/>
</dbReference>
<gene>
    <name evidence="2" type="ORF">HQ945_05220</name>
</gene>
<organism evidence="2 3">
    <name type="scientific">Phyllobacterium pellucidum</name>
    <dbReference type="NCBI Taxonomy" id="2740464"/>
    <lineage>
        <taxon>Bacteria</taxon>
        <taxon>Pseudomonadati</taxon>
        <taxon>Pseudomonadota</taxon>
        <taxon>Alphaproteobacteria</taxon>
        <taxon>Hyphomicrobiales</taxon>
        <taxon>Phyllobacteriaceae</taxon>
        <taxon>Phyllobacterium</taxon>
    </lineage>
</organism>
<keyword evidence="3" id="KW-1185">Reference proteome</keyword>
<evidence type="ECO:0000259" key="1">
    <source>
        <dbReference type="Pfam" id="PF21834"/>
    </source>
</evidence>
<dbReference type="RefSeq" id="WP_174207724.1">
    <property type="nucleotide sequence ID" value="NZ_JABUMX010000001.1"/>
</dbReference>
<proteinExistence type="predicted"/>
<dbReference type="Proteomes" id="UP000550508">
    <property type="component" value="Unassembled WGS sequence"/>
</dbReference>
<protein>
    <recommendedName>
        <fullName evidence="1">DUF6894 domain-containing protein</fullName>
    </recommendedName>
</protein>
<name>A0A849VL94_9HYPH</name>
<dbReference type="AlphaFoldDB" id="A0A849VL94"/>
<feature type="domain" description="DUF6894" evidence="1">
    <location>
        <begin position="4"/>
        <end position="71"/>
    </location>
</feature>
<dbReference type="InterPro" id="IPR054189">
    <property type="entry name" value="DUF6894"/>
</dbReference>
<evidence type="ECO:0000313" key="3">
    <source>
        <dbReference type="Proteomes" id="UP000550508"/>
    </source>
</evidence>
<comment type="caution">
    <text evidence="2">The sequence shown here is derived from an EMBL/GenBank/DDBJ whole genome shotgun (WGS) entry which is preliminary data.</text>
</comment>
<evidence type="ECO:0000313" key="2">
    <source>
        <dbReference type="EMBL" id="NTS30648.1"/>
    </source>
</evidence>
<reference evidence="2 3" key="1">
    <citation type="submission" date="2020-05" db="EMBL/GenBank/DDBJ databases">
        <authorList>
            <person name="Kim M.K."/>
        </authorList>
    </citation>
    <scope>NUCLEOTIDE SEQUENCE [LARGE SCALE GENOMIC DNA]</scope>
    <source>
        <strain evidence="2 3">BT25</strain>
    </source>
</reference>
<accession>A0A849VL94</accession>
<dbReference type="Pfam" id="PF21834">
    <property type="entry name" value="DUF6894"/>
    <property type="match status" value="1"/>
</dbReference>